<evidence type="ECO:0000313" key="3">
    <source>
        <dbReference type="Proteomes" id="UP000241010"/>
    </source>
</evidence>
<feature type="chain" id="PRO_5015703660" description="Lipoprotein" evidence="1">
    <location>
        <begin position="25"/>
        <end position="131"/>
    </location>
</feature>
<gene>
    <name evidence="2" type="ORF">C5F48_10365</name>
</gene>
<dbReference type="Proteomes" id="UP000241010">
    <property type="component" value="Unassembled WGS sequence"/>
</dbReference>
<organism evidence="2 3">
    <name type="scientific">Cereibacter changlensis JA139</name>
    <dbReference type="NCBI Taxonomy" id="1188249"/>
    <lineage>
        <taxon>Bacteria</taxon>
        <taxon>Pseudomonadati</taxon>
        <taxon>Pseudomonadota</taxon>
        <taxon>Alphaproteobacteria</taxon>
        <taxon>Rhodobacterales</taxon>
        <taxon>Paracoccaceae</taxon>
        <taxon>Cereibacter</taxon>
    </lineage>
</organism>
<proteinExistence type="predicted"/>
<feature type="signal peptide" evidence="1">
    <location>
        <begin position="1"/>
        <end position="24"/>
    </location>
</feature>
<name>A0A2T4JV99_9RHOB</name>
<sequence>MKAPVALAAPLGLALASLMGCAAAAPVDETPIYKGAETLALDDELVNVRVTLKGGRGAADIDAYSRCAVAHHAQAGGYGFARHLRTNVAQQGGLWRGDAVYTVSSERPRGLKTIDAAATLRDCGEQGIPTI</sequence>
<dbReference type="AlphaFoldDB" id="A0A2T4JV99"/>
<evidence type="ECO:0008006" key="4">
    <source>
        <dbReference type="Google" id="ProtNLM"/>
    </source>
</evidence>
<dbReference type="EMBL" id="PZKG01000038">
    <property type="protein sequence ID" value="PTE21806.1"/>
    <property type="molecule type" value="Genomic_DNA"/>
</dbReference>
<reference evidence="2 3" key="1">
    <citation type="submission" date="2018-03" db="EMBL/GenBank/DDBJ databases">
        <title>Cereibacter changlensis.</title>
        <authorList>
            <person name="Meyer T.E."/>
            <person name="Miller S."/>
            <person name="Lodha T."/>
            <person name="Gandham S."/>
            <person name="Chintalapati S."/>
            <person name="Chintalapati V.R."/>
        </authorList>
    </citation>
    <scope>NUCLEOTIDE SEQUENCE [LARGE SCALE GENOMIC DNA]</scope>
    <source>
        <strain evidence="2 3">JA139</strain>
    </source>
</reference>
<protein>
    <recommendedName>
        <fullName evidence="4">Lipoprotein</fullName>
    </recommendedName>
</protein>
<comment type="caution">
    <text evidence="2">The sequence shown here is derived from an EMBL/GenBank/DDBJ whole genome shotgun (WGS) entry which is preliminary data.</text>
</comment>
<dbReference type="RefSeq" id="WP_107663836.1">
    <property type="nucleotide sequence ID" value="NZ_PZKG01000038.1"/>
</dbReference>
<keyword evidence="1" id="KW-0732">Signal</keyword>
<accession>A0A2T4JV99</accession>
<evidence type="ECO:0000313" key="2">
    <source>
        <dbReference type="EMBL" id="PTE21806.1"/>
    </source>
</evidence>
<keyword evidence="3" id="KW-1185">Reference proteome</keyword>
<evidence type="ECO:0000256" key="1">
    <source>
        <dbReference type="SAM" id="SignalP"/>
    </source>
</evidence>
<dbReference type="PROSITE" id="PS51257">
    <property type="entry name" value="PROKAR_LIPOPROTEIN"/>
    <property type="match status" value="1"/>
</dbReference>
<dbReference type="OrthoDB" id="7860885at2"/>